<reference evidence="2 3" key="1">
    <citation type="journal article" date="2024" name="J Genomics">
        <title>Draft genome sequencing and assembly of Favolaschia claudopus CIRM-BRFM 2984 isolated from oak limbs.</title>
        <authorList>
            <person name="Navarro D."/>
            <person name="Drula E."/>
            <person name="Chaduli D."/>
            <person name="Cazenave R."/>
            <person name="Ahrendt S."/>
            <person name="Wang J."/>
            <person name="Lipzen A."/>
            <person name="Daum C."/>
            <person name="Barry K."/>
            <person name="Grigoriev I.V."/>
            <person name="Favel A."/>
            <person name="Rosso M.N."/>
            <person name="Martin F."/>
        </authorList>
    </citation>
    <scope>NUCLEOTIDE SEQUENCE [LARGE SCALE GENOMIC DNA]</scope>
    <source>
        <strain evidence="2 3">CIRM-BRFM 2984</strain>
    </source>
</reference>
<protein>
    <submittedName>
        <fullName evidence="2">Uncharacterized protein</fullName>
    </submittedName>
</protein>
<proteinExistence type="predicted"/>
<feature type="signal peptide" evidence="1">
    <location>
        <begin position="1"/>
        <end position="18"/>
    </location>
</feature>
<dbReference type="Proteomes" id="UP001362999">
    <property type="component" value="Unassembled WGS sequence"/>
</dbReference>
<sequence length="150" mass="16437">MRTGGHHLIVFFPALSWSAFVNITVDNTDSSIEYTGTWEPPTDHKSTLNYGGNHAYSSDPQASVTWVFTGVAVYYVTPLWPYPVSTEITLDNEIRETVNLTDPNASPTSGGSESSLAAITWWKNGLDNNEHRLLLTMPVGGNSVVVDAFM</sequence>
<dbReference type="EMBL" id="JAWWNJ010000053">
    <property type="protein sequence ID" value="KAK7015790.1"/>
    <property type="molecule type" value="Genomic_DNA"/>
</dbReference>
<keyword evidence="1" id="KW-0732">Signal</keyword>
<dbReference type="Gene3D" id="2.60.120.260">
    <property type="entry name" value="Galactose-binding domain-like"/>
    <property type="match status" value="1"/>
</dbReference>
<organism evidence="2 3">
    <name type="scientific">Favolaschia claudopus</name>
    <dbReference type="NCBI Taxonomy" id="2862362"/>
    <lineage>
        <taxon>Eukaryota</taxon>
        <taxon>Fungi</taxon>
        <taxon>Dikarya</taxon>
        <taxon>Basidiomycota</taxon>
        <taxon>Agaricomycotina</taxon>
        <taxon>Agaricomycetes</taxon>
        <taxon>Agaricomycetidae</taxon>
        <taxon>Agaricales</taxon>
        <taxon>Marasmiineae</taxon>
        <taxon>Mycenaceae</taxon>
        <taxon>Favolaschia</taxon>
    </lineage>
</organism>
<name>A0AAW0AS53_9AGAR</name>
<gene>
    <name evidence="2" type="ORF">R3P38DRAFT_2637250</name>
</gene>
<dbReference type="AlphaFoldDB" id="A0AAW0AS53"/>
<keyword evidence="3" id="KW-1185">Reference proteome</keyword>
<evidence type="ECO:0000313" key="3">
    <source>
        <dbReference type="Proteomes" id="UP001362999"/>
    </source>
</evidence>
<evidence type="ECO:0000256" key="1">
    <source>
        <dbReference type="SAM" id="SignalP"/>
    </source>
</evidence>
<feature type="chain" id="PRO_5043541642" evidence="1">
    <location>
        <begin position="19"/>
        <end position="150"/>
    </location>
</feature>
<evidence type="ECO:0000313" key="2">
    <source>
        <dbReference type="EMBL" id="KAK7015790.1"/>
    </source>
</evidence>
<accession>A0AAW0AS53</accession>
<comment type="caution">
    <text evidence="2">The sequence shown here is derived from an EMBL/GenBank/DDBJ whole genome shotgun (WGS) entry which is preliminary data.</text>
</comment>